<evidence type="ECO:0000256" key="1">
    <source>
        <dbReference type="ARBA" id="ARBA00001946"/>
    </source>
</evidence>
<proteinExistence type="predicted"/>
<comment type="cofactor">
    <cofactor evidence="1">
        <name>Mg(2+)</name>
        <dbReference type="ChEBI" id="CHEBI:18420"/>
    </cofactor>
</comment>
<gene>
    <name evidence="4" type="ORF">CWI83_06795</name>
</gene>
<dbReference type="PANTHER" id="PTHR46470:SF4">
    <property type="entry name" value="5-AMINO-6-(5-PHOSPHO-D-RIBITYLAMINO)URACIL PHOSPHATASE YIGB"/>
    <property type="match status" value="1"/>
</dbReference>
<dbReference type="GO" id="GO:0009231">
    <property type="term" value="P:riboflavin biosynthetic process"/>
    <property type="evidence" value="ECO:0007669"/>
    <property type="project" value="TreeGrafter"/>
</dbReference>
<keyword evidence="3" id="KW-0460">Magnesium</keyword>
<reference evidence="4 5" key="1">
    <citation type="journal article" date="2011" name="Front. Microbiol.">
        <title>Genomic signatures of strain selection and enhancement in Bacillus atrophaeus var. globigii, a historical biowarfare simulant.</title>
        <authorList>
            <person name="Gibbons H.S."/>
            <person name="Broomall S.M."/>
            <person name="McNew L.A."/>
            <person name="Daligault H."/>
            <person name="Chapman C."/>
            <person name="Bruce D."/>
            <person name="Karavis M."/>
            <person name="Krepps M."/>
            <person name="McGregor P.A."/>
            <person name="Hong C."/>
            <person name="Park K.H."/>
            <person name="Akmal A."/>
            <person name="Feldman A."/>
            <person name="Lin J.S."/>
            <person name="Chang W.E."/>
            <person name="Higgs B.W."/>
            <person name="Demirev P."/>
            <person name="Lindquist J."/>
            <person name="Liem A."/>
            <person name="Fochler E."/>
            <person name="Read T.D."/>
            <person name="Tapia R."/>
            <person name="Johnson S."/>
            <person name="Bishop-Lilly K.A."/>
            <person name="Detter C."/>
            <person name="Han C."/>
            <person name="Sozhamannan S."/>
            <person name="Rosenzweig C.N."/>
            <person name="Skowronski E.W."/>
        </authorList>
    </citation>
    <scope>NUCLEOTIDE SEQUENCE [LARGE SCALE GENOMIC DNA]</scope>
    <source>
        <strain evidence="4 5">PIT1</strain>
    </source>
</reference>
<dbReference type="InterPro" id="IPR036412">
    <property type="entry name" value="HAD-like_sf"/>
</dbReference>
<dbReference type="Pfam" id="PF00702">
    <property type="entry name" value="Hydrolase"/>
    <property type="match status" value="1"/>
</dbReference>
<dbReference type="GO" id="GO:0016787">
    <property type="term" value="F:hydrolase activity"/>
    <property type="evidence" value="ECO:0007669"/>
    <property type="project" value="UniProtKB-KW"/>
</dbReference>
<dbReference type="Proteomes" id="UP000288279">
    <property type="component" value="Unassembled WGS sequence"/>
</dbReference>
<dbReference type="SUPFAM" id="SSF56784">
    <property type="entry name" value="HAD-like"/>
    <property type="match status" value="1"/>
</dbReference>
<sequence>MSLRLYRRWRPIRAVSFDLDDTLYDNVPVMRRAEQAVHAYLVEHFPQTAHWTIADWSARRSAIMDRDAELASDMSALRVATVAEGLREVGVANAEREAEAVLAEFLRHRNAVEIHPSTFAALDKLSRHLPLYALSNGNVSIPEIGLSRYFKKTWQPQTGRLGKPHLDMFHEAQAEQPELLPHEWLHVGDSPTADILGAQRAGWQSAWFSGGLYQHHDLQILPTLSYDHLSELVDWILVAYTVPDQ</sequence>
<dbReference type="AlphaFoldDB" id="A0A432ZFF4"/>
<comment type="caution">
    <text evidence="4">The sequence shown here is derived from an EMBL/GenBank/DDBJ whole genome shotgun (WGS) entry which is preliminary data.</text>
</comment>
<dbReference type="NCBIfam" id="TIGR01549">
    <property type="entry name" value="HAD-SF-IA-v1"/>
    <property type="match status" value="1"/>
</dbReference>
<protein>
    <submittedName>
        <fullName evidence="4">Phosphoesterase</fullName>
    </submittedName>
</protein>
<organism evidence="4 5">
    <name type="scientific">Pseudidiomarina taiwanensis</name>
    <dbReference type="NCBI Taxonomy" id="337250"/>
    <lineage>
        <taxon>Bacteria</taxon>
        <taxon>Pseudomonadati</taxon>
        <taxon>Pseudomonadota</taxon>
        <taxon>Gammaproteobacteria</taxon>
        <taxon>Alteromonadales</taxon>
        <taxon>Idiomarinaceae</taxon>
        <taxon>Pseudidiomarina</taxon>
    </lineage>
</organism>
<dbReference type="OrthoDB" id="367448at2"/>
<keyword evidence="2" id="KW-0378">Hydrolase</keyword>
<evidence type="ECO:0000313" key="4">
    <source>
        <dbReference type="EMBL" id="RUO76634.1"/>
    </source>
</evidence>
<accession>A0A432ZFF4</accession>
<dbReference type="RefSeq" id="WP_126827456.1">
    <property type="nucleotide sequence ID" value="NZ_PIQG01000003.1"/>
</dbReference>
<dbReference type="Gene3D" id="3.40.50.1000">
    <property type="entry name" value="HAD superfamily/HAD-like"/>
    <property type="match status" value="1"/>
</dbReference>
<dbReference type="InterPro" id="IPR051400">
    <property type="entry name" value="HAD-like_hydrolase"/>
</dbReference>
<name>A0A432ZFF4_9GAMM</name>
<evidence type="ECO:0000313" key="5">
    <source>
        <dbReference type="Proteomes" id="UP000288279"/>
    </source>
</evidence>
<keyword evidence="5" id="KW-1185">Reference proteome</keyword>
<dbReference type="InterPro" id="IPR006439">
    <property type="entry name" value="HAD-SF_hydro_IA"/>
</dbReference>
<dbReference type="PANTHER" id="PTHR46470">
    <property type="entry name" value="N-ACYLNEURAMINATE-9-PHOSPHATASE"/>
    <property type="match status" value="1"/>
</dbReference>
<dbReference type="Gene3D" id="1.20.120.1600">
    <property type="match status" value="1"/>
</dbReference>
<dbReference type="SFLD" id="SFLDG01129">
    <property type="entry name" value="C1.5:_HAD__Beta-PGM__Phosphata"/>
    <property type="match status" value="1"/>
</dbReference>
<dbReference type="EMBL" id="PIQG01000003">
    <property type="protein sequence ID" value="RUO76634.1"/>
    <property type="molecule type" value="Genomic_DNA"/>
</dbReference>
<evidence type="ECO:0000256" key="3">
    <source>
        <dbReference type="ARBA" id="ARBA00022842"/>
    </source>
</evidence>
<evidence type="ECO:0000256" key="2">
    <source>
        <dbReference type="ARBA" id="ARBA00022801"/>
    </source>
</evidence>
<dbReference type="SFLD" id="SFLDS00003">
    <property type="entry name" value="Haloacid_Dehalogenase"/>
    <property type="match status" value="1"/>
</dbReference>
<dbReference type="InterPro" id="IPR023214">
    <property type="entry name" value="HAD_sf"/>
</dbReference>